<name>A0A494VVQ1_9SPHI</name>
<evidence type="ECO:0000256" key="1">
    <source>
        <dbReference type="SAM" id="Phobius"/>
    </source>
</evidence>
<dbReference type="InterPro" id="IPR005182">
    <property type="entry name" value="YdbS-like_PH"/>
</dbReference>
<sequence length="153" mass="17633">MMHHEDIQIKPAKIFALIKALPYLLAAIALLLLAWRFSPCLIWLSLAACNMALYKLCLIRCRRFLISGEFIRVTTGILFKRTDQLEMFRIKDFIVTQSLLFQVFKLMDLTLITSDATSKVCRLTGIPASDLLDTIRMRVQDARKNNAIWEIVD</sequence>
<dbReference type="AlphaFoldDB" id="A0A494VVQ1"/>
<evidence type="ECO:0000259" key="2">
    <source>
        <dbReference type="Pfam" id="PF03703"/>
    </source>
</evidence>
<dbReference type="KEGG" id="muh:HYN43_008510"/>
<feature type="transmembrane region" description="Helical" evidence="1">
    <location>
        <begin position="41"/>
        <end position="58"/>
    </location>
</feature>
<gene>
    <name evidence="3" type="ORF">HYN43_008510</name>
</gene>
<dbReference type="Pfam" id="PF03703">
    <property type="entry name" value="bPH_2"/>
    <property type="match status" value="1"/>
</dbReference>
<dbReference type="RefSeq" id="WP_119409037.1">
    <property type="nucleotide sequence ID" value="NZ_CP032869.1"/>
</dbReference>
<organism evidence="3 4">
    <name type="scientific">Mucilaginibacter celer</name>
    <dbReference type="NCBI Taxonomy" id="2305508"/>
    <lineage>
        <taxon>Bacteria</taxon>
        <taxon>Pseudomonadati</taxon>
        <taxon>Bacteroidota</taxon>
        <taxon>Sphingobacteriia</taxon>
        <taxon>Sphingobacteriales</taxon>
        <taxon>Sphingobacteriaceae</taxon>
        <taxon>Mucilaginibacter</taxon>
    </lineage>
</organism>
<evidence type="ECO:0000313" key="3">
    <source>
        <dbReference type="EMBL" id="AYL95335.1"/>
    </source>
</evidence>
<dbReference type="EMBL" id="CP032869">
    <property type="protein sequence ID" value="AYL95335.1"/>
    <property type="molecule type" value="Genomic_DNA"/>
</dbReference>
<keyword evidence="1" id="KW-0812">Transmembrane</keyword>
<dbReference type="Proteomes" id="UP000270046">
    <property type="component" value="Chromosome"/>
</dbReference>
<proteinExistence type="predicted"/>
<protein>
    <submittedName>
        <fullName evidence="3">PH domain-containing protein</fullName>
    </submittedName>
</protein>
<keyword evidence="1" id="KW-0472">Membrane</keyword>
<evidence type="ECO:0000313" key="4">
    <source>
        <dbReference type="Proteomes" id="UP000270046"/>
    </source>
</evidence>
<feature type="transmembrane region" description="Helical" evidence="1">
    <location>
        <begin position="12"/>
        <end position="35"/>
    </location>
</feature>
<keyword evidence="4" id="KW-1185">Reference proteome</keyword>
<reference evidence="3 4" key="1">
    <citation type="submission" date="2018-10" db="EMBL/GenBank/DDBJ databases">
        <title>Genome sequencing of Mucilaginibacter sp. HYN0043.</title>
        <authorList>
            <person name="Kim M."/>
            <person name="Yi H."/>
        </authorList>
    </citation>
    <scope>NUCLEOTIDE SEQUENCE [LARGE SCALE GENOMIC DNA]</scope>
    <source>
        <strain evidence="3 4">HYN0043</strain>
    </source>
</reference>
<feature type="domain" description="YdbS-like PH" evidence="2">
    <location>
        <begin position="61"/>
        <end position="130"/>
    </location>
</feature>
<accession>A0A494VVQ1</accession>
<keyword evidence="1" id="KW-1133">Transmembrane helix</keyword>
<dbReference type="OrthoDB" id="793280at2"/>